<dbReference type="SUPFAM" id="SSF50156">
    <property type="entry name" value="PDZ domain-like"/>
    <property type="match status" value="1"/>
</dbReference>
<dbReference type="AlphaFoldDB" id="A0A939FZ56"/>
<reference evidence="3 4" key="1">
    <citation type="submission" date="2021-03" db="EMBL/GenBank/DDBJ databases">
        <title>Fibrella sp. HMF5036 genome sequencing and assembly.</title>
        <authorList>
            <person name="Kang H."/>
            <person name="Kim H."/>
            <person name="Bae S."/>
            <person name="Joh K."/>
        </authorList>
    </citation>
    <scope>NUCLEOTIDE SEQUENCE [LARGE SCALE GENOMIC DNA]</scope>
    <source>
        <strain evidence="3 4">HMF5036</strain>
    </source>
</reference>
<feature type="signal peptide" evidence="1">
    <location>
        <begin position="1"/>
        <end position="17"/>
    </location>
</feature>
<organism evidence="3 4">
    <name type="scientific">Fibrella aquatilis</name>
    <dbReference type="NCBI Taxonomy" id="2817059"/>
    <lineage>
        <taxon>Bacteria</taxon>
        <taxon>Pseudomonadati</taxon>
        <taxon>Bacteroidota</taxon>
        <taxon>Cytophagia</taxon>
        <taxon>Cytophagales</taxon>
        <taxon>Spirosomataceae</taxon>
        <taxon>Fibrella</taxon>
    </lineage>
</organism>
<dbReference type="InterPro" id="IPR005151">
    <property type="entry name" value="Tail-specific_protease"/>
</dbReference>
<dbReference type="GO" id="GO:0008236">
    <property type="term" value="F:serine-type peptidase activity"/>
    <property type="evidence" value="ECO:0007669"/>
    <property type="project" value="InterPro"/>
</dbReference>
<gene>
    <name evidence="3" type="ORF">J2I48_00380</name>
</gene>
<dbReference type="RefSeq" id="WP_207333398.1">
    <property type="nucleotide sequence ID" value="NZ_JAFMYU010000001.1"/>
</dbReference>
<proteinExistence type="predicted"/>
<comment type="caution">
    <text evidence="3">The sequence shown here is derived from an EMBL/GenBank/DDBJ whole genome shotgun (WGS) entry which is preliminary data.</text>
</comment>
<dbReference type="Gene3D" id="3.90.226.10">
    <property type="entry name" value="2-enoyl-CoA Hydratase, Chain A, domain 1"/>
    <property type="match status" value="1"/>
</dbReference>
<keyword evidence="1" id="KW-0732">Signal</keyword>
<dbReference type="InterPro" id="IPR036034">
    <property type="entry name" value="PDZ_sf"/>
</dbReference>
<dbReference type="InterPro" id="IPR029045">
    <property type="entry name" value="ClpP/crotonase-like_dom_sf"/>
</dbReference>
<evidence type="ECO:0000313" key="4">
    <source>
        <dbReference type="Proteomes" id="UP000664795"/>
    </source>
</evidence>
<name>A0A939FZ56_9BACT</name>
<dbReference type="SUPFAM" id="SSF52096">
    <property type="entry name" value="ClpP/crotonase"/>
    <property type="match status" value="1"/>
</dbReference>
<accession>A0A939FZ56</accession>
<protein>
    <recommendedName>
        <fullName evidence="2">Tail specific protease domain-containing protein</fullName>
    </recommendedName>
</protein>
<keyword evidence="4" id="KW-1185">Reference proteome</keyword>
<dbReference type="EMBL" id="JAFMYU010000001">
    <property type="protein sequence ID" value="MBO0929427.1"/>
    <property type="molecule type" value="Genomic_DNA"/>
</dbReference>
<dbReference type="Gene3D" id="3.30.750.44">
    <property type="match status" value="1"/>
</dbReference>
<dbReference type="GO" id="GO:0006508">
    <property type="term" value="P:proteolysis"/>
    <property type="evidence" value="ECO:0007669"/>
    <property type="project" value="InterPro"/>
</dbReference>
<dbReference type="Proteomes" id="UP000664795">
    <property type="component" value="Unassembled WGS sequence"/>
</dbReference>
<sequence>MHRLLLVLLLLPTLLLAQPVTYTPAQVERVAKLSELYGHIKFFHPYLGYKPINWDSAFAVAAPLVAQAKTDEETATALRQLLAVLNDDATTVQVKNGATPAATTKTADTVQVYFGPDSTLVLTTNNYANVNATNYEGVMQTLNLFVRQLPKARAVRLDLRSERPIPAESAGYFSYMLDEADMAKRLASSPLLTPGKRLRQHSGFAPEQGSSSGGYWSGFYLRGGTTSAPMGKPLAVPVQIAVNKQTEFSDELYALRSQPHVRFSSDGPLSDALLVPTTTFTFNEAVSVRFRTGELVNADGTIGIAAAPATLPTAPPPVTYPAGNYPSLGYRLLAGAKIWSVIHYFFAYKELMPTNWTQALHTAVGELAAATDSTQYALSVARFYRHVQDSHGFIGGATSLRYYAGSGGVLVDVRFIDEKPVITRVYADSLRAKGLLVGDIITSVNGEPIQERIARMAAIQPASNEWTRRRNLANRLLRSPAGSPIRIGLLGANGKPKTVSVTSLEAGQLQNPPDTGRSYRLLPGNIGYAHMGRLQGGEVAAMFEAFKQTKALIFDMRNYPNGTAWAITPYLTDRKNVVGAKFVRYSPNQPLLLSGDEGGTTQKTFFDQQIPGNTGQRVYRGKTVMLIDERTQSQAEHSGLFFEAANGTEFIGSPTAGANGDVTNFAIPGGITLSFSGHDVRHADGRQLQQVGLQPKILVRPTLSGIRAGKDEVLDRAVQYLTVGK</sequence>
<evidence type="ECO:0000313" key="3">
    <source>
        <dbReference type="EMBL" id="MBO0929427.1"/>
    </source>
</evidence>
<dbReference type="Pfam" id="PF03572">
    <property type="entry name" value="Peptidase_S41"/>
    <property type="match status" value="1"/>
</dbReference>
<dbReference type="Gene3D" id="2.30.42.10">
    <property type="match status" value="1"/>
</dbReference>
<feature type="domain" description="Tail specific protease" evidence="2">
    <location>
        <begin position="526"/>
        <end position="698"/>
    </location>
</feature>
<feature type="chain" id="PRO_5038126253" description="Tail specific protease domain-containing protein" evidence="1">
    <location>
        <begin position="18"/>
        <end position="725"/>
    </location>
</feature>
<evidence type="ECO:0000256" key="1">
    <source>
        <dbReference type="SAM" id="SignalP"/>
    </source>
</evidence>
<evidence type="ECO:0000259" key="2">
    <source>
        <dbReference type="Pfam" id="PF03572"/>
    </source>
</evidence>